<comment type="caution">
    <text evidence="1">The sequence shown here is derived from an EMBL/GenBank/DDBJ whole genome shotgun (WGS) entry which is preliminary data.</text>
</comment>
<accession>X1AGS1</accession>
<dbReference type="SUPFAM" id="SSF100950">
    <property type="entry name" value="NagB/RpiA/CoA transferase-like"/>
    <property type="match status" value="1"/>
</dbReference>
<proteinExistence type="predicted"/>
<reference evidence="1" key="1">
    <citation type="journal article" date="2014" name="Front. Microbiol.">
        <title>High frequency of phylogenetically diverse reductive dehalogenase-homologous genes in deep subseafloor sedimentary metagenomes.</title>
        <authorList>
            <person name="Kawai M."/>
            <person name="Futagami T."/>
            <person name="Toyoda A."/>
            <person name="Takaki Y."/>
            <person name="Nishi S."/>
            <person name="Hori S."/>
            <person name="Arai W."/>
            <person name="Tsubouchi T."/>
            <person name="Morono Y."/>
            <person name="Uchiyama I."/>
            <person name="Ito T."/>
            <person name="Fujiyama A."/>
            <person name="Inagaki F."/>
            <person name="Takami H."/>
        </authorList>
    </citation>
    <scope>NUCLEOTIDE SEQUENCE</scope>
    <source>
        <strain evidence="1">Expedition CK06-06</strain>
    </source>
</reference>
<protein>
    <recommendedName>
        <fullName evidence="2">3-oxoacid CoA-transferase</fullName>
    </recommendedName>
</protein>
<name>X1AGS1_9ZZZZ</name>
<dbReference type="Gene3D" id="3.40.1080.10">
    <property type="entry name" value="Glutaconate Coenzyme A-transferase"/>
    <property type="match status" value="1"/>
</dbReference>
<evidence type="ECO:0008006" key="2">
    <source>
        <dbReference type="Google" id="ProtNLM"/>
    </source>
</evidence>
<organism evidence="1">
    <name type="scientific">marine sediment metagenome</name>
    <dbReference type="NCBI Taxonomy" id="412755"/>
    <lineage>
        <taxon>unclassified sequences</taxon>
        <taxon>metagenomes</taxon>
        <taxon>ecological metagenomes</taxon>
    </lineage>
</organism>
<dbReference type="InterPro" id="IPR037171">
    <property type="entry name" value="NagB/RpiA_transferase-like"/>
</dbReference>
<dbReference type="InterPro" id="IPR004165">
    <property type="entry name" value="CoA_trans_fam_I"/>
</dbReference>
<sequence length="258" mass="28255">MTEKEINYTQTELLATVAGRLLEDKKSVFVGTGLPMIATMFAQRTHAPKLLIFFEAGSMGPQVPVLPISVGDSRTFYKAIAASSMHDSMSLTQAGYMDYGFLGAAQIDIYGNINTTVIGSYENFKVRLPGSGGANDVGSLCQKTIIIMRQDKLRFVEKVDFITTPGYLSGKGAREEAGLPEGGGPYRVITQLGVYGFDDETKKMKLLFLHPGVNLEKVKENSSFDIIMPDKIKFTTPPTEKERKILHEIDPTGMAIGK</sequence>
<dbReference type="Pfam" id="PF01144">
    <property type="entry name" value="CoA_trans"/>
    <property type="match status" value="1"/>
</dbReference>
<dbReference type="SMART" id="SM00882">
    <property type="entry name" value="CoA_trans"/>
    <property type="match status" value="1"/>
</dbReference>
<dbReference type="AlphaFoldDB" id="X1AGS1"/>
<evidence type="ECO:0000313" key="1">
    <source>
        <dbReference type="EMBL" id="GAG71903.1"/>
    </source>
</evidence>
<dbReference type="PANTHER" id="PTHR43293:SF3">
    <property type="entry name" value="CHOLESTEROL RING-CLEAVING HYDROLASE IPDB SUBUNIT"/>
    <property type="match status" value="1"/>
</dbReference>
<dbReference type="PANTHER" id="PTHR43293">
    <property type="entry name" value="ACETATE COA-TRANSFERASE YDIF"/>
    <property type="match status" value="1"/>
</dbReference>
<dbReference type="EMBL" id="BART01000404">
    <property type="protein sequence ID" value="GAG71903.1"/>
    <property type="molecule type" value="Genomic_DNA"/>
</dbReference>
<dbReference type="GO" id="GO:0008410">
    <property type="term" value="F:CoA-transferase activity"/>
    <property type="evidence" value="ECO:0007669"/>
    <property type="project" value="InterPro"/>
</dbReference>
<gene>
    <name evidence="1" type="ORF">S01H4_01987</name>
</gene>